<dbReference type="AlphaFoldDB" id="A0AAV6R917"/>
<sequence>MRAAARSRRRARSRETEGGRSATDYLYWKLNLRSDRRSSSESLEQSNTLWGPKITLELQSVSELRNALKQFVVIVSLEQITTRRKHFSMTSLLMTKSCSSERRRLRCD</sequence>
<evidence type="ECO:0000313" key="1">
    <source>
        <dbReference type="EMBL" id="KAG7500970.1"/>
    </source>
</evidence>
<reference evidence="1 2" key="1">
    <citation type="journal article" date="2021" name="Sci. Rep.">
        <title>Chromosome anchoring in Senegalese sole (Solea senegalensis) reveals sex-associated markers and genome rearrangements in flatfish.</title>
        <authorList>
            <person name="Guerrero-Cozar I."/>
            <person name="Gomez-Garrido J."/>
            <person name="Berbel C."/>
            <person name="Martinez-Blanch J.F."/>
            <person name="Alioto T."/>
            <person name="Claros M.G."/>
            <person name="Gagnaire P.A."/>
            <person name="Manchado M."/>
        </authorList>
    </citation>
    <scope>NUCLEOTIDE SEQUENCE [LARGE SCALE GENOMIC DNA]</scope>
    <source>
        <strain evidence="1">Sse05_10M</strain>
    </source>
</reference>
<organism evidence="1 2">
    <name type="scientific">Solea senegalensis</name>
    <name type="common">Senegalese sole</name>
    <dbReference type="NCBI Taxonomy" id="28829"/>
    <lineage>
        <taxon>Eukaryota</taxon>
        <taxon>Metazoa</taxon>
        <taxon>Chordata</taxon>
        <taxon>Craniata</taxon>
        <taxon>Vertebrata</taxon>
        <taxon>Euteleostomi</taxon>
        <taxon>Actinopterygii</taxon>
        <taxon>Neopterygii</taxon>
        <taxon>Teleostei</taxon>
        <taxon>Neoteleostei</taxon>
        <taxon>Acanthomorphata</taxon>
        <taxon>Carangaria</taxon>
        <taxon>Pleuronectiformes</taxon>
        <taxon>Pleuronectoidei</taxon>
        <taxon>Soleidae</taxon>
        <taxon>Solea</taxon>
    </lineage>
</organism>
<name>A0AAV6R917_SOLSE</name>
<keyword evidence="2" id="KW-1185">Reference proteome</keyword>
<comment type="caution">
    <text evidence="1">The sequence shown here is derived from an EMBL/GenBank/DDBJ whole genome shotgun (WGS) entry which is preliminary data.</text>
</comment>
<gene>
    <name evidence="1" type="ORF">JOB18_035697</name>
</gene>
<protein>
    <submittedName>
        <fullName evidence="1">Uncharacterized protein</fullName>
    </submittedName>
</protein>
<dbReference type="EMBL" id="JAGKHQ010000013">
    <property type="protein sequence ID" value="KAG7500970.1"/>
    <property type="molecule type" value="Genomic_DNA"/>
</dbReference>
<evidence type="ECO:0000313" key="2">
    <source>
        <dbReference type="Proteomes" id="UP000693946"/>
    </source>
</evidence>
<accession>A0AAV6R917</accession>
<proteinExistence type="predicted"/>
<dbReference type="Proteomes" id="UP000693946">
    <property type="component" value="Linkage Group LG20"/>
</dbReference>